<keyword evidence="11" id="KW-1185">Reference proteome</keyword>
<dbReference type="Pfam" id="PF00096">
    <property type="entry name" value="zf-C2H2"/>
    <property type="match status" value="3"/>
</dbReference>
<dbReference type="InterPro" id="IPR013087">
    <property type="entry name" value="Znf_C2H2_type"/>
</dbReference>
<sequence length="390" mass="44245">MQQNNLYMWTPTTDSSHVGPMEDDIELFGQLNQGMTYPSPFDYAQPPMPNANEYFQQSSAMYPMVSPMVSPPTVDLTEAVARMNMQDYGHRQRLSLSSNLSLDIQPCISITEPTPIHRLNQVDDFIDRHFTQLSQQQEQQEQQERDNLTQLMDPSFIDDLLLAETGDGSTTDWLSWTPARGNSPVSVGSHSFEDNQSIYSTSPEPNSFFNLLMSQPQEPVLGSSYPSPSYSEFNNNTLSVKKSNNRSRRVSEPPKPSYSIFEEHSVTSNTDRSVRRSHSDKRSRSNSNASPLTSTASHPCLYPGCGKSFTRPYNLTSHMRTHTADRPFACTECGRKFARQHDRNRHEKLHWGVKPYACSHCKKPFARMDALNRHLRVENGCSSNTSQPSF</sequence>
<dbReference type="GO" id="GO:0000978">
    <property type="term" value="F:RNA polymerase II cis-regulatory region sequence-specific DNA binding"/>
    <property type="evidence" value="ECO:0007669"/>
    <property type="project" value="TreeGrafter"/>
</dbReference>
<evidence type="ECO:0000256" key="4">
    <source>
        <dbReference type="ARBA" id="ARBA00022771"/>
    </source>
</evidence>
<dbReference type="AlphaFoldDB" id="A0A8H7QNC2"/>
<dbReference type="GO" id="GO:0005634">
    <property type="term" value="C:nucleus"/>
    <property type="evidence" value="ECO:0007669"/>
    <property type="project" value="UniProtKB-SubCell"/>
</dbReference>
<evidence type="ECO:0000313" key="11">
    <source>
        <dbReference type="Proteomes" id="UP000603453"/>
    </source>
</evidence>
<dbReference type="SMART" id="SM00355">
    <property type="entry name" value="ZnF_C2H2"/>
    <property type="match status" value="3"/>
</dbReference>
<comment type="caution">
    <text evidence="10">The sequence shown here is derived from an EMBL/GenBank/DDBJ whole genome shotgun (WGS) entry which is preliminary data.</text>
</comment>
<name>A0A8H7QNC2_9FUNG</name>
<evidence type="ECO:0000256" key="1">
    <source>
        <dbReference type="ARBA" id="ARBA00004123"/>
    </source>
</evidence>
<dbReference type="OrthoDB" id="8117402at2759"/>
<evidence type="ECO:0000256" key="8">
    <source>
        <dbReference type="SAM" id="MobiDB-lite"/>
    </source>
</evidence>
<dbReference type="Gene3D" id="3.30.160.60">
    <property type="entry name" value="Classic Zinc Finger"/>
    <property type="match status" value="3"/>
</dbReference>
<dbReference type="FunFam" id="3.30.160.60:FF:000100">
    <property type="entry name" value="Zinc finger 45-like"/>
    <property type="match status" value="1"/>
</dbReference>
<gene>
    <name evidence="10" type="ORF">INT47_004121</name>
</gene>
<proteinExistence type="predicted"/>
<feature type="domain" description="C2H2-type" evidence="9">
    <location>
        <begin position="356"/>
        <end position="383"/>
    </location>
</feature>
<comment type="subcellular location">
    <subcellularLocation>
        <location evidence="1">Nucleus</location>
    </subcellularLocation>
</comment>
<keyword evidence="4 7" id="KW-0863">Zinc-finger</keyword>
<keyword evidence="5" id="KW-0862">Zinc</keyword>
<feature type="region of interest" description="Disordered" evidence="8">
    <location>
        <begin position="235"/>
        <end position="295"/>
    </location>
</feature>
<feature type="domain" description="C2H2-type" evidence="9">
    <location>
        <begin position="328"/>
        <end position="355"/>
    </location>
</feature>
<keyword evidence="3" id="KW-0677">Repeat</keyword>
<keyword evidence="2" id="KW-0479">Metal-binding</keyword>
<dbReference type="PROSITE" id="PS00028">
    <property type="entry name" value="ZINC_FINGER_C2H2_1"/>
    <property type="match status" value="2"/>
</dbReference>
<dbReference type="GO" id="GO:0008270">
    <property type="term" value="F:zinc ion binding"/>
    <property type="evidence" value="ECO:0007669"/>
    <property type="project" value="UniProtKB-KW"/>
</dbReference>
<evidence type="ECO:0000256" key="3">
    <source>
        <dbReference type="ARBA" id="ARBA00022737"/>
    </source>
</evidence>
<evidence type="ECO:0000313" key="10">
    <source>
        <dbReference type="EMBL" id="KAG2194790.1"/>
    </source>
</evidence>
<dbReference type="PANTHER" id="PTHR23235:SF120">
    <property type="entry name" value="KRUPPEL-LIKE FACTOR 15"/>
    <property type="match status" value="1"/>
</dbReference>
<dbReference type="EMBL" id="JAEPRD010000187">
    <property type="protein sequence ID" value="KAG2194790.1"/>
    <property type="molecule type" value="Genomic_DNA"/>
</dbReference>
<dbReference type="FunFam" id="3.30.160.60:FF:000145">
    <property type="entry name" value="Zinc finger protein 574"/>
    <property type="match status" value="1"/>
</dbReference>
<evidence type="ECO:0000256" key="2">
    <source>
        <dbReference type="ARBA" id="ARBA00022723"/>
    </source>
</evidence>
<dbReference type="GO" id="GO:0000981">
    <property type="term" value="F:DNA-binding transcription factor activity, RNA polymerase II-specific"/>
    <property type="evidence" value="ECO:0007669"/>
    <property type="project" value="TreeGrafter"/>
</dbReference>
<organism evidence="10 11">
    <name type="scientific">Mucor saturninus</name>
    <dbReference type="NCBI Taxonomy" id="64648"/>
    <lineage>
        <taxon>Eukaryota</taxon>
        <taxon>Fungi</taxon>
        <taxon>Fungi incertae sedis</taxon>
        <taxon>Mucoromycota</taxon>
        <taxon>Mucoromycotina</taxon>
        <taxon>Mucoromycetes</taxon>
        <taxon>Mucorales</taxon>
        <taxon>Mucorineae</taxon>
        <taxon>Mucoraceae</taxon>
        <taxon>Mucor</taxon>
    </lineage>
</organism>
<dbReference type="FunFam" id="3.30.160.60:FF:000125">
    <property type="entry name" value="Putative zinc finger protein 143"/>
    <property type="match status" value="1"/>
</dbReference>
<evidence type="ECO:0000256" key="5">
    <source>
        <dbReference type="ARBA" id="ARBA00022833"/>
    </source>
</evidence>
<dbReference type="PANTHER" id="PTHR23235">
    <property type="entry name" value="KRUEPPEL-LIKE TRANSCRIPTION FACTOR"/>
    <property type="match status" value="1"/>
</dbReference>
<dbReference type="Proteomes" id="UP000603453">
    <property type="component" value="Unassembled WGS sequence"/>
</dbReference>
<evidence type="ECO:0000259" key="9">
    <source>
        <dbReference type="PROSITE" id="PS50157"/>
    </source>
</evidence>
<dbReference type="PROSITE" id="PS50157">
    <property type="entry name" value="ZINC_FINGER_C2H2_2"/>
    <property type="match status" value="3"/>
</dbReference>
<keyword evidence="6" id="KW-0539">Nucleus</keyword>
<feature type="domain" description="C2H2-type" evidence="9">
    <location>
        <begin position="298"/>
        <end position="327"/>
    </location>
</feature>
<feature type="compositionally biased region" description="Polar residues" evidence="8">
    <location>
        <begin position="285"/>
        <end position="295"/>
    </location>
</feature>
<dbReference type="SUPFAM" id="SSF57667">
    <property type="entry name" value="beta-beta-alpha zinc fingers"/>
    <property type="match status" value="2"/>
</dbReference>
<reference evidence="10" key="1">
    <citation type="submission" date="2020-12" db="EMBL/GenBank/DDBJ databases">
        <title>Metabolic potential, ecology and presence of endohyphal bacteria is reflected in genomic diversity of Mucoromycotina.</title>
        <authorList>
            <person name="Muszewska A."/>
            <person name="Okrasinska A."/>
            <person name="Steczkiewicz K."/>
            <person name="Drgas O."/>
            <person name="Orlowska M."/>
            <person name="Perlinska-Lenart U."/>
            <person name="Aleksandrzak-Piekarczyk T."/>
            <person name="Szatraj K."/>
            <person name="Zielenkiewicz U."/>
            <person name="Pilsyk S."/>
            <person name="Malc E."/>
            <person name="Mieczkowski P."/>
            <person name="Kruszewska J.S."/>
            <person name="Biernat P."/>
            <person name="Pawlowska J."/>
        </authorList>
    </citation>
    <scope>NUCLEOTIDE SEQUENCE</scope>
    <source>
        <strain evidence="10">WA0000017839</strain>
    </source>
</reference>
<evidence type="ECO:0000256" key="7">
    <source>
        <dbReference type="PROSITE-ProRule" id="PRU00042"/>
    </source>
</evidence>
<dbReference type="InterPro" id="IPR036236">
    <property type="entry name" value="Znf_C2H2_sf"/>
</dbReference>
<evidence type="ECO:0000256" key="6">
    <source>
        <dbReference type="ARBA" id="ARBA00023242"/>
    </source>
</evidence>
<accession>A0A8H7QNC2</accession>
<protein>
    <recommendedName>
        <fullName evidence="9">C2H2-type domain-containing protein</fullName>
    </recommendedName>
</protein>